<accession>A0ABQ3MQH9</accession>
<comment type="caution">
    <text evidence="1">The sequence shown here is derived from an EMBL/GenBank/DDBJ whole genome shotgun (WGS) entry which is preliminary data.</text>
</comment>
<dbReference type="RefSeq" id="WP_191304449.1">
    <property type="nucleotide sequence ID" value="NZ_BNAR01000018.1"/>
</dbReference>
<dbReference type="EMBL" id="BNAR01000018">
    <property type="protein sequence ID" value="GHH57822.1"/>
    <property type="molecule type" value="Genomic_DNA"/>
</dbReference>
<sequence>MNRYATWNNGLMVAIPDTALTELELAWRQAEPWHEVQFVPEGVASQVADLDTLARHVSEIAVLQVARQQRTILTHSGVKWSLQAVQPRSVPERDARADTCSWEPGTPLPQGGAWWIACRVFGLSIPLLPAKAVTSSREETETKETR</sequence>
<organism evidence="1 2">
    <name type="scientific">Lentzea cavernae</name>
    <dbReference type="NCBI Taxonomy" id="2020703"/>
    <lineage>
        <taxon>Bacteria</taxon>
        <taxon>Bacillati</taxon>
        <taxon>Actinomycetota</taxon>
        <taxon>Actinomycetes</taxon>
        <taxon>Pseudonocardiales</taxon>
        <taxon>Pseudonocardiaceae</taxon>
        <taxon>Lentzea</taxon>
    </lineage>
</organism>
<evidence type="ECO:0000313" key="1">
    <source>
        <dbReference type="EMBL" id="GHH57822.1"/>
    </source>
</evidence>
<keyword evidence="2" id="KW-1185">Reference proteome</keyword>
<proteinExistence type="predicted"/>
<protein>
    <submittedName>
        <fullName evidence="1">Uncharacterized protein</fullName>
    </submittedName>
</protein>
<gene>
    <name evidence="1" type="ORF">GCM10017774_78170</name>
</gene>
<name>A0ABQ3MQH9_9PSEU</name>
<reference evidence="2" key="1">
    <citation type="journal article" date="2019" name="Int. J. Syst. Evol. Microbiol.">
        <title>The Global Catalogue of Microorganisms (GCM) 10K type strain sequencing project: providing services to taxonomists for standard genome sequencing and annotation.</title>
        <authorList>
            <consortium name="The Broad Institute Genomics Platform"/>
            <consortium name="The Broad Institute Genome Sequencing Center for Infectious Disease"/>
            <person name="Wu L."/>
            <person name="Ma J."/>
        </authorList>
    </citation>
    <scope>NUCLEOTIDE SEQUENCE [LARGE SCALE GENOMIC DNA]</scope>
    <source>
        <strain evidence="2">CGMCC 4.7367</strain>
    </source>
</reference>
<dbReference type="Proteomes" id="UP000605568">
    <property type="component" value="Unassembled WGS sequence"/>
</dbReference>
<evidence type="ECO:0000313" key="2">
    <source>
        <dbReference type="Proteomes" id="UP000605568"/>
    </source>
</evidence>